<evidence type="ECO:0000313" key="2">
    <source>
        <dbReference type="Proteomes" id="UP000315295"/>
    </source>
</evidence>
<accession>A0A540MRH4</accession>
<organism evidence="1 2">
    <name type="scientific">Malus baccata</name>
    <name type="common">Siberian crab apple</name>
    <name type="synonym">Pyrus baccata</name>
    <dbReference type="NCBI Taxonomy" id="106549"/>
    <lineage>
        <taxon>Eukaryota</taxon>
        <taxon>Viridiplantae</taxon>
        <taxon>Streptophyta</taxon>
        <taxon>Embryophyta</taxon>
        <taxon>Tracheophyta</taxon>
        <taxon>Spermatophyta</taxon>
        <taxon>Magnoliopsida</taxon>
        <taxon>eudicotyledons</taxon>
        <taxon>Gunneridae</taxon>
        <taxon>Pentapetalae</taxon>
        <taxon>rosids</taxon>
        <taxon>fabids</taxon>
        <taxon>Rosales</taxon>
        <taxon>Rosaceae</taxon>
        <taxon>Amygdaloideae</taxon>
        <taxon>Maleae</taxon>
        <taxon>Malus</taxon>
    </lineage>
</organism>
<reference evidence="1 2" key="1">
    <citation type="journal article" date="2019" name="G3 (Bethesda)">
        <title>Sequencing of a Wild Apple (Malus baccata) Genome Unravels the Differences Between Cultivated and Wild Apple Species Regarding Disease Resistance and Cold Tolerance.</title>
        <authorList>
            <person name="Chen X."/>
        </authorList>
    </citation>
    <scope>NUCLEOTIDE SEQUENCE [LARGE SCALE GENOMIC DNA]</scope>
    <source>
        <strain evidence="2">cv. Shandingzi</strain>
        <tissue evidence="1">Leaves</tissue>
    </source>
</reference>
<dbReference type="Proteomes" id="UP000315295">
    <property type="component" value="Unassembled WGS sequence"/>
</dbReference>
<keyword evidence="2" id="KW-1185">Reference proteome</keyword>
<sequence>MSLEIPKHGEKVPPPQGQLGHCTEWAKRRRTTCLSQPLQAKRAQTTLSLSPLRCPL</sequence>
<name>A0A540MRH4_MALBA</name>
<dbReference type="AlphaFoldDB" id="A0A540MRH4"/>
<protein>
    <submittedName>
        <fullName evidence="1">Uncharacterized protein</fullName>
    </submittedName>
</protein>
<gene>
    <name evidence="1" type="ORF">C1H46_012965</name>
</gene>
<proteinExistence type="predicted"/>
<comment type="caution">
    <text evidence="1">The sequence shown here is derived from an EMBL/GenBank/DDBJ whole genome shotgun (WGS) entry which is preliminary data.</text>
</comment>
<dbReference type="EMBL" id="VIEB01000195">
    <property type="protein sequence ID" value="TQE01384.1"/>
    <property type="molecule type" value="Genomic_DNA"/>
</dbReference>
<evidence type="ECO:0000313" key="1">
    <source>
        <dbReference type="EMBL" id="TQE01384.1"/>
    </source>
</evidence>